<protein>
    <submittedName>
        <fullName evidence="2">Uncharacterized protein</fullName>
    </submittedName>
</protein>
<keyword evidence="3" id="KW-1185">Reference proteome</keyword>
<dbReference type="Proteomes" id="UP000026961">
    <property type="component" value="Chromosome 6"/>
</dbReference>
<proteinExistence type="predicted"/>
<evidence type="ECO:0000256" key="1">
    <source>
        <dbReference type="SAM" id="MobiDB-lite"/>
    </source>
</evidence>
<dbReference type="AlphaFoldDB" id="A0A0E0A9T2"/>
<dbReference type="HOGENOM" id="CLU_023961_0_0_1"/>
<dbReference type="EnsemblPlants" id="OGLUM06G16300.1">
    <property type="protein sequence ID" value="OGLUM06G16300.1"/>
    <property type="gene ID" value="OGLUM06G16300"/>
</dbReference>
<reference evidence="2" key="1">
    <citation type="submission" date="2015-04" db="UniProtKB">
        <authorList>
            <consortium name="EnsemblPlants"/>
        </authorList>
    </citation>
    <scope>IDENTIFICATION</scope>
</reference>
<dbReference type="STRING" id="40148.A0A0E0A9T2"/>
<dbReference type="Gramene" id="OGLUM06G16300.1">
    <property type="protein sequence ID" value="OGLUM06G16300.1"/>
    <property type="gene ID" value="OGLUM06G16300"/>
</dbReference>
<evidence type="ECO:0000313" key="2">
    <source>
        <dbReference type="EnsemblPlants" id="OGLUM06G16300.1"/>
    </source>
</evidence>
<organism evidence="2">
    <name type="scientific">Oryza glumipatula</name>
    <dbReference type="NCBI Taxonomy" id="40148"/>
    <lineage>
        <taxon>Eukaryota</taxon>
        <taxon>Viridiplantae</taxon>
        <taxon>Streptophyta</taxon>
        <taxon>Embryophyta</taxon>
        <taxon>Tracheophyta</taxon>
        <taxon>Spermatophyta</taxon>
        <taxon>Magnoliopsida</taxon>
        <taxon>Liliopsida</taxon>
        <taxon>Poales</taxon>
        <taxon>Poaceae</taxon>
        <taxon>BOP clade</taxon>
        <taxon>Oryzoideae</taxon>
        <taxon>Oryzeae</taxon>
        <taxon>Oryzinae</taxon>
        <taxon>Oryza</taxon>
    </lineage>
</organism>
<reference evidence="2" key="2">
    <citation type="submission" date="2018-05" db="EMBL/GenBank/DDBJ databases">
        <title>OgluRS3 (Oryza glumaepatula Reference Sequence Version 3).</title>
        <authorList>
            <person name="Zhang J."/>
            <person name="Kudrna D."/>
            <person name="Lee S."/>
            <person name="Talag J."/>
            <person name="Welchert J."/>
            <person name="Wing R.A."/>
        </authorList>
    </citation>
    <scope>NUCLEOTIDE SEQUENCE [LARGE SCALE GENOMIC DNA]</scope>
</reference>
<feature type="compositionally biased region" description="Basic and acidic residues" evidence="1">
    <location>
        <begin position="552"/>
        <end position="570"/>
    </location>
</feature>
<accession>A0A0E0A9T2</accession>
<name>A0A0E0A9T2_9ORYZ</name>
<feature type="compositionally biased region" description="Gly residues" evidence="1">
    <location>
        <begin position="575"/>
        <end position="585"/>
    </location>
</feature>
<evidence type="ECO:0000313" key="3">
    <source>
        <dbReference type="Proteomes" id="UP000026961"/>
    </source>
</evidence>
<sequence length="602" mass="67279">MEGEDKLDLILRRMEEFERRQVEADQRRAEYQSLKAAVESWMPEIQKNAEDLQFLVGDEQSKVTLTTCLTECPNGSSPSRTARSIYDDEGSTPTIILELGDGEDKIHDPYIVAKDSLEVTPTMCSMKCSIPDTESNLTMVAEVTYASTATVSMELVAAQEAIDATYSDTSDHSKVMHTKCLMAVLDAIGDTGQAMVVFQTWTDAFKDVPTSVQFMDFFSSSMMANIKWNTPIPIKYSVQFLGHDMLATNPLDVNSWPPPWSDGVIRGRDLRPSPWPGFNFCGTVEHLMPPWPPPTQPMPLTYPSKFGLVFTIDGVHIDWNLVVAVHKIFWSVMIKSMRHVPSISSELDDIQGKSTMIFIDVTIPEGCNPKKSGSATTETIFNSFSELLDVHLTTIEMLVSKRSQEVRCWQGALELQVSVLFWLLARNINPPKFEVQVLEFLLRVLIGSLSEKYSGNTIDLELSRSLQSGTHILDLYSAEEHISDNFLNVIMWCSVPIKNLHKQWDPGGSGETLHRLGDKPKFKERRLLGTQMGCLWAVNHFQSKAQASKSGAHIDSRSSTREEIEQRTTEPVEGLLGGDGGGGDLEPGLRWWVHKTGASEQV</sequence>
<feature type="region of interest" description="Disordered" evidence="1">
    <location>
        <begin position="547"/>
        <end position="587"/>
    </location>
</feature>